<evidence type="ECO:0000313" key="1">
    <source>
        <dbReference type="EMBL" id="KAL3952674.1"/>
    </source>
</evidence>
<protein>
    <submittedName>
        <fullName evidence="1">Uncharacterized protein</fullName>
    </submittedName>
</protein>
<evidence type="ECO:0000313" key="2">
    <source>
        <dbReference type="Proteomes" id="UP001638806"/>
    </source>
</evidence>
<organism evidence="1 2">
    <name type="scientific">Purpureocillium lilacinum</name>
    <name type="common">Paecilomyces lilacinus</name>
    <dbReference type="NCBI Taxonomy" id="33203"/>
    <lineage>
        <taxon>Eukaryota</taxon>
        <taxon>Fungi</taxon>
        <taxon>Dikarya</taxon>
        <taxon>Ascomycota</taxon>
        <taxon>Pezizomycotina</taxon>
        <taxon>Sordariomycetes</taxon>
        <taxon>Hypocreomycetidae</taxon>
        <taxon>Hypocreales</taxon>
        <taxon>Ophiocordycipitaceae</taxon>
        <taxon>Purpureocillium</taxon>
    </lineage>
</organism>
<accession>A0ACC4DA28</accession>
<name>A0ACC4DA28_PURLI</name>
<proteinExistence type="predicted"/>
<gene>
    <name evidence="1" type="ORF">ACCO45_012617</name>
</gene>
<sequence>MEGLGIAANVIAVVDLSVKVADWCVEYCKAAKNAKHDIVRLRLEVIGLQSAANGVKELLMGPSGERLKASLQLCNSVRHSESELQAVYERLRPTSAREVFTRLGLRTLRWPLQCKEVEKIVQNIVRCTQAINLALQVDQTYDRSGRNYRCGADTAILRNILSDLDRRAVLARLETEVAKGASFDSRAEEHHPTCLPETRVDLLQQVSVWAHDPSAKAVFWLNGMAGTGKSTIARTVARDLAHSHRLGASFFVKRGETDRTSMSKVFPTIAADLVNNIPTIAPHVKGAIETDPTVLRKTAREQFDKLVWQPLSMIASDLSSPAPIVVIDALDECENQNDIELMFRLLSRAGTGQSVRLKVFLTSRPELPVRLGFGNMENEYQSMGLHEISQHVIAHDIATFYNEELARIRREYNSTVREERQLPDEWPGASDSIALVHMAIPLFIFAATVCRFIGDRRLGSPDKQLAKVLRAGGEGSQLAATYLPVLENMINRTSVQQREESVRAFRIIVGGIVVLASPLSVPTLAQILDIAKQDIDDKLDMLHSVLSVPETAVAPVRLLHLSFRDFLVDPSQRADHPFWVDEKETHQGMAAHCLRVLECLRQNMCDIKAPGTFRSAIDQHIVEASVPPEVQS</sequence>
<dbReference type="Proteomes" id="UP001638806">
    <property type="component" value="Unassembled WGS sequence"/>
</dbReference>
<keyword evidence="2" id="KW-1185">Reference proteome</keyword>
<dbReference type="EMBL" id="JBGNUJ010000012">
    <property type="protein sequence ID" value="KAL3952674.1"/>
    <property type="molecule type" value="Genomic_DNA"/>
</dbReference>
<reference evidence="1" key="1">
    <citation type="submission" date="2024-12" db="EMBL/GenBank/DDBJ databases">
        <title>Comparative genomics and development of molecular markers within Purpureocillium lilacinum and among Purpureocillium species.</title>
        <authorList>
            <person name="Yeh Z.-Y."/>
            <person name="Ni N.-T."/>
            <person name="Lo P.-H."/>
            <person name="Mushyakhwo K."/>
            <person name="Lin C.-F."/>
            <person name="Nai Y.-S."/>
        </authorList>
    </citation>
    <scope>NUCLEOTIDE SEQUENCE</scope>
    <source>
        <strain evidence="1">NCHU-NPUST-175</strain>
    </source>
</reference>
<comment type="caution">
    <text evidence="1">The sequence shown here is derived from an EMBL/GenBank/DDBJ whole genome shotgun (WGS) entry which is preliminary data.</text>
</comment>